<dbReference type="CDD" id="cd02000">
    <property type="entry name" value="TPP_E1_PDC_ADC_BCADC"/>
    <property type="match status" value="1"/>
</dbReference>
<accession>A0A0R2RJC0</accession>
<protein>
    <recommendedName>
        <fullName evidence="4 8">Pyruvate dehydrogenase E1 component subunit alpha</fullName>
        <ecNumber evidence="3 8">1.2.4.1</ecNumber>
    </recommendedName>
</protein>
<evidence type="ECO:0000256" key="4">
    <source>
        <dbReference type="ARBA" id="ARBA00014159"/>
    </source>
</evidence>
<dbReference type="InterPro" id="IPR017597">
    <property type="entry name" value="Pyrv_DH_E1_asu_subgrp-y"/>
</dbReference>
<evidence type="ECO:0000256" key="9">
    <source>
        <dbReference type="SAM" id="Coils"/>
    </source>
</evidence>
<comment type="catalytic activity">
    <reaction evidence="8">
        <text>N(6)-[(R)-lipoyl]-L-lysyl-[protein] + pyruvate + H(+) = N(6)-[(R)-S(8)-acetyldihydrolipoyl]-L-lysyl-[protein] + CO2</text>
        <dbReference type="Rhea" id="RHEA:19189"/>
        <dbReference type="Rhea" id="RHEA-COMP:10474"/>
        <dbReference type="Rhea" id="RHEA-COMP:10478"/>
        <dbReference type="ChEBI" id="CHEBI:15361"/>
        <dbReference type="ChEBI" id="CHEBI:15378"/>
        <dbReference type="ChEBI" id="CHEBI:16526"/>
        <dbReference type="ChEBI" id="CHEBI:83099"/>
        <dbReference type="ChEBI" id="CHEBI:83111"/>
        <dbReference type="EC" id="1.2.4.1"/>
    </reaction>
</comment>
<comment type="cofactor">
    <cofactor evidence="1 8">
        <name>thiamine diphosphate</name>
        <dbReference type="ChEBI" id="CHEBI:58937"/>
    </cofactor>
</comment>
<proteinExistence type="predicted"/>
<evidence type="ECO:0000256" key="7">
    <source>
        <dbReference type="ARBA" id="ARBA00023317"/>
    </source>
</evidence>
<dbReference type="PANTHER" id="PTHR11516:SF60">
    <property type="entry name" value="PYRUVATE DEHYDROGENASE E1 COMPONENT SUBUNIT ALPHA"/>
    <property type="match status" value="1"/>
</dbReference>
<dbReference type="GO" id="GO:0006086">
    <property type="term" value="P:pyruvate decarboxylation to acetyl-CoA"/>
    <property type="evidence" value="ECO:0007669"/>
    <property type="project" value="InterPro"/>
</dbReference>
<dbReference type="AlphaFoldDB" id="A0A0R2RJC0"/>
<dbReference type="NCBIfam" id="TIGR03182">
    <property type="entry name" value="PDH_E1_alph_y"/>
    <property type="match status" value="1"/>
</dbReference>
<sequence>MVLIRRFEQKAAQAFMQAKIKGFCHLYIGQEALAVGSISTLNPSDSVITAYRDHGHALARGMGSRECMAELFGKITGCSRGKGGSMHFFNKEKNFHGGHGIVGGQTPLAAGIAFAQKYNGTGEVTVCYLGDGAVNQGAFHESLNLAALWKLPVIYVIENNEYAMGTHQSRSSAGDPLVKRADGYDMAGITANGNDVDDVREKMWDAVQLARTESLPSLVEVKTYRYRGHSMSDPGNYRTKEEIAERKKESEPISLFKERLYKEKALTEKQYEEIEKEAVAEAEDAIAFAESSPEPEVSTVFEDIFAPEDQIAEFRPPIGS</sequence>
<evidence type="ECO:0000256" key="3">
    <source>
        <dbReference type="ARBA" id="ARBA00012281"/>
    </source>
</evidence>
<dbReference type="EMBL" id="LIBO01000035">
    <property type="protein sequence ID" value="KRO62780.1"/>
    <property type="molecule type" value="Genomic_DNA"/>
</dbReference>
<feature type="domain" description="Dehydrogenase E1 component" evidence="10">
    <location>
        <begin position="1"/>
        <end position="297"/>
    </location>
</feature>
<evidence type="ECO:0000259" key="10">
    <source>
        <dbReference type="Pfam" id="PF00676"/>
    </source>
</evidence>
<keyword evidence="5 8" id="KW-0560">Oxidoreductase</keyword>
<comment type="subunit">
    <text evidence="2 8">Heterodimer of an alpha and a beta chain.</text>
</comment>
<dbReference type="InterPro" id="IPR050642">
    <property type="entry name" value="PDH_E1_Alpha_Subunit"/>
</dbReference>
<gene>
    <name evidence="8" type="primary">pdhA</name>
    <name evidence="11" type="ORF">ABR82_06155</name>
</gene>
<dbReference type="EC" id="1.2.4.1" evidence="3 8"/>
<keyword evidence="6 8" id="KW-0786">Thiamine pyrophosphate</keyword>
<reference evidence="11 12" key="1">
    <citation type="submission" date="2015-10" db="EMBL/GenBank/DDBJ databases">
        <title>Metagenome-Assembled Genomes uncover a global brackish microbiome.</title>
        <authorList>
            <person name="Hugerth L.W."/>
            <person name="Larsson J."/>
            <person name="Alneberg J."/>
            <person name="Lindh M.V."/>
            <person name="Legrand C."/>
            <person name="Pinhassi J."/>
            <person name="Andersson A.F."/>
        </authorList>
    </citation>
    <scope>NUCLEOTIDE SEQUENCE [LARGE SCALE GENOMIC DNA]</scope>
    <source>
        <strain evidence="11">BACL18 MAG-120507-bin52</strain>
    </source>
</reference>
<dbReference type="FunFam" id="3.40.50.970:FF:000013">
    <property type="entry name" value="Pyruvate dehydrogenase E1 component subunit alpha"/>
    <property type="match status" value="1"/>
</dbReference>
<dbReference type="PANTHER" id="PTHR11516">
    <property type="entry name" value="PYRUVATE DEHYDROGENASE E1 COMPONENT, ALPHA SUBUNIT BACTERIAL AND ORGANELLAR"/>
    <property type="match status" value="1"/>
</dbReference>
<dbReference type="InterPro" id="IPR001017">
    <property type="entry name" value="DH_E1"/>
</dbReference>
<comment type="function">
    <text evidence="8">The pyruvate dehydrogenase complex catalyzes the overall conversion of pyruvate to acetyl-CoA and CO(2).</text>
</comment>
<keyword evidence="7 8" id="KW-0670">Pyruvate</keyword>
<name>A0A0R2RJC0_9BACT</name>
<evidence type="ECO:0000256" key="6">
    <source>
        <dbReference type="ARBA" id="ARBA00023052"/>
    </source>
</evidence>
<evidence type="ECO:0000313" key="11">
    <source>
        <dbReference type="EMBL" id="KRO62780.1"/>
    </source>
</evidence>
<dbReference type="InterPro" id="IPR029061">
    <property type="entry name" value="THDP-binding"/>
</dbReference>
<keyword evidence="9" id="KW-0175">Coiled coil</keyword>
<evidence type="ECO:0000256" key="5">
    <source>
        <dbReference type="ARBA" id="ARBA00023002"/>
    </source>
</evidence>
<evidence type="ECO:0000313" key="12">
    <source>
        <dbReference type="Proteomes" id="UP000051269"/>
    </source>
</evidence>
<evidence type="ECO:0000256" key="2">
    <source>
        <dbReference type="ARBA" id="ARBA00011870"/>
    </source>
</evidence>
<organism evidence="11 12">
    <name type="scientific">Verrucomicrobia subdivision 6 bacterium BACL9 MAG-120507-bin52</name>
    <dbReference type="NCBI Taxonomy" id="1655590"/>
    <lineage>
        <taxon>Bacteria</taxon>
        <taxon>Pseudomonadati</taxon>
        <taxon>Verrucomicrobiota</taxon>
        <taxon>Verrucomicrobiia</taxon>
        <taxon>Verrucomicrobiales</taxon>
        <taxon>Verrucomicrobia subdivision 6</taxon>
    </lineage>
</organism>
<dbReference type="Gene3D" id="3.40.50.970">
    <property type="match status" value="1"/>
</dbReference>
<dbReference type="Proteomes" id="UP000051269">
    <property type="component" value="Unassembled WGS sequence"/>
</dbReference>
<evidence type="ECO:0000256" key="8">
    <source>
        <dbReference type="RuleBase" id="RU361139"/>
    </source>
</evidence>
<dbReference type="Pfam" id="PF00676">
    <property type="entry name" value="E1_dh"/>
    <property type="match status" value="1"/>
</dbReference>
<feature type="coiled-coil region" evidence="9">
    <location>
        <begin position="257"/>
        <end position="284"/>
    </location>
</feature>
<dbReference type="GO" id="GO:0004739">
    <property type="term" value="F:pyruvate dehydrogenase (acetyl-transferring) activity"/>
    <property type="evidence" value="ECO:0007669"/>
    <property type="project" value="UniProtKB-UniRule"/>
</dbReference>
<comment type="caution">
    <text evidence="11">The sequence shown here is derived from an EMBL/GenBank/DDBJ whole genome shotgun (WGS) entry which is preliminary data.</text>
</comment>
<evidence type="ECO:0000256" key="1">
    <source>
        <dbReference type="ARBA" id="ARBA00001964"/>
    </source>
</evidence>
<dbReference type="SUPFAM" id="SSF52518">
    <property type="entry name" value="Thiamin diphosphate-binding fold (THDP-binding)"/>
    <property type="match status" value="1"/>
</dbReference>